<dbReference type="Gene3D" id="1.10.10.10">
    <property type="entry name" value="Winged helix-like DNA-binding domain superfamily/Winged helix DNA-binding domain"/>
    <property type="match status" value="1"/>
</dbReference>
<dbReference type="InterPro" id="IPR036388">
    <property type="entry name" value="WH-like_DNA-bd_sf"/>
</dbReference>
<dbReference type="GO" id="GO:0003677">
    <property type="term" value="F:DNA binding"/>
    <property type="evidence" value="ECO:0007669"/>
    <property type="project" value="UniProtKB-KW"/>
</dbReference>
<evidence type="ECO:0000259" key="5">
    <source>
        <dbReference type="PROSITE" id="PS50931"/>
    </source>
</evidence>
<evidence type="ECO:0000256" key="1">
    <source>
        <dbReference type="ARBA" id="ARBA00009437"/>
    </source>
</evidence>
<dbReference type="SUPFAM" id="SSF53850">
    <property type="entry name" value="Periplasmic binding protein-like II"/>
    <property type="match status" value="1"/>
</dbReference>
<keyword evidence="7" id="KW-1185">Reference proteome</keyword>
<evidence type="ECO:0000256" key="4">
    <source>
        <dbReference type="ARBA" id="ARBA00023163"/>
    </source>
</evidence>
<dbReference type="InterPro" id="IPR005119">
    <property type="entry name" value="LysR_subst-bd"/>
</dbReference>
<comment type="similarity">
    <text evidence="1">Belongs to the LysR transcriptional regulatory family.</text>
</comment>
<dbReference type="Gene3D" id="3.40.190.10">
    <property type="entry name" value="Periplasmic binding protein-like II"/>
    <property type="match status" value="2"/>
</dbReference>
<evidence type="ECO:0000313" key="7">
    <source>
        <dbReference type="Proteomes" id="UP000502706"/>
    </source>
</evidence>
<dbReference type="CDD" id="cd08414">
    <property type="entry name" value="PBP2_LTTR_aromatics_like"/>
    <property type="match status" value="1"/>
</dbReference>
<dbReference type="Pfam" id="PF03466">
    <property type="entry name" value="LysR_substrate"/>
    <property type="match status" value="1"/>
</dbReference>
<evidence type="ECO:0000256" key="2">
    <source>
        <dbReference type="ARBA" id="ARBA00023015"/>
    </source>
</evidence>
<dbReference type="GO" id="GO:0032993">
    <property type="term" value="C:protein-DNA complex"/>
    <property type="evidence" value="ECO:0007669"/>
    <property type="project" value="TreeGrafter"/>
</dbReference>
<keyword evidence="3" id="KW-0238">DNA-binding</keyword>
<dbReference type="PRINTS" id="PR00039">
    <property type="entry name" value="HTHLYSR"/>
</dbReference>
<dbReference type="AlphaFoldDB" id="A0A6G8Q0H8"/>
<proteinExistence type="inferred from homology"/>
<dbReference type="PROSITE" id="PS50931">
    <property type="entry name" value="HTH_LYSR"/>
    <property type="match status" value="1"/>
</dbReference>
<dbReference type="PANTHER" id="PTHR30346">
    <property type="entry name" value="TRANSCRIPTIONAL DUAL REGULATOR HCAR-RELATED"/>
    <property type="match status" value="1"/>
</dbReference>
<dbReference type="SUPFAM" id="SSF46785">
    <property type="entry name" value="Winged helix' DNA-binding domain"/>
    <property type="match status" value="1"/>
</dbReference>
<dbReference type="GO" id="GO:0003700">
    <property type="term" value="F:DNA-binding transcription factor activity"/>
    <property type="evidence" value="ECO:0007669"/>
    <property type="project" value="InterPro"/>
</dbReference>
<dbReference type="Proteomes" id="UP000502706">
    <property type="component" value="Chromosome"/>
</dbReference>
<sequence>MELRHLRYFVAVAEELSFSRAAQRLHMAQPPLSTQIKQLEQEIGARLFDRTGRSVQLTEAGRLFLQEVRRIFVQVEQASRMAREADQGELGRLSLGFIPAASNDLLPEVLREFRRRFPKVELYMHELMPDRVVQSLHDRRVDVSFLFLPCEDQDVPCKVVSREPLVVALPETHPLASEPKLEMRDLANEDFVLPARYSTPSLYGKIVEVCHRSGFLPNAVQEEVGLMQTVLGVVAGGLGIALVPASLRNLNRRGVVYKELRNPEAVVEMGVVWRRGDNSPVLASFLRVVGEVSERKIKEQAEPENRLEQPHNVSQG</sequence>
<evidence type="ECO:0000256" key="3">
    <source>
        <dbReference type="ARBA" id="ARBA00023125"/>
    </source>
</evidence>
<keyword evidence="4" id="KW-0804">Transcription</keyword>
<dbReference type="RefSeq" id="WP_166397647.1">
    <property type="nucleotide sequence ID" value="NZ_CP045121.1"/>
</dbReference>
<accession>A0A6G8Q0H8</accession>
<keyword evidence="2" id="KW-0805">Transcription regulation</keyword>
<dbReference type="EMBL" id="CP045121">
    <property type="protein sequence ID" value="QIN79972.1"/>
    <property type="molecule type" value="Genomic_DNA"/>
</dbReference>
<dbReference type="FunFam" id="1.10.10.10:FF:000001">
    <property type="entry name" value="LysR family transcriptional regulator"/>
    <property type="match status" value="1"/>
</dbReference>
<dbReference type="KEGG" id="rmar:GBA65_17215"/>
<reference evidence="6 7" key="1">
    <citation type="submission" date="2019-10" db="EMBL/GenBank/DDBJ databases">
        <title>Rubrobacter sp nov SCSIO 52915 isolated from a deep-sea sediment in the South China Sea.</title>
        <authorList>
            <person name="Chen R.W."/>
        </authorList>
    </citation>
    <scope>NUCLEOTIDE SEQUENCE [LARGE SCALE GENOMIC DNA]</scope>
    <source>
        <strain evidence="6 7">SCSIO 52915</strain>
    </source>
</reference>
<feature type="domain" description="HTH lysR-type" evidence="5">
    <location>
        <begin position="1"/>
        <end position="58"/>
    </location>
</feature>
<dbReference type="PANTHER" id="PTHR30346:SF0">
    <property type="entry name" value="HCA OPERON TRANSCRIPTIONAL ACTIVATOR HCAR"/>
    <property type="match status" value="1"/>
</dbReference>
<organism evidence="6 7">
    <name type="scientific">Rubrobacter marinus</name>
    <dbReference type="NCBI Taxonomy" id="2653852"/>
    <lineage>
        <taxon>Bacteria</taxon>
        <taxon>Bacillati</taxon>
        <taxon>Actinomycetota</taxon>
        <taxon>Rubrobacteria</taxon>
        <taxon>Rubrobacterales</taxon>
        <taxon>Rubrobacteraceae</taxon>
        <taxon>Rubrobacter</taxon>
    </lineage>
</organism>
<name>A0A6G8Q0H8_9ACTN</name>
<dbReference type="InterPro" id="IPR000847">
    <property type="entry name" value="LysR_HTH_N"/>
</dbReference>
<dbReference type="Pfam" id="PF00126">
    <property type="entry name" value="HTH_1"/>
    <property type="match status" value="1"/>
</dbReference>
<gene>
    <name evidence="6" type="ORF">GBA65_17215</name>
</gene>
<protein>
    <submittedName>
        <fullName evidence="6">LysR family transcriptional regulator</fullName>
    </submittedName>
</protein>
<evidence type="ECO:0000313" key="6">
    <source>
        <dbReference type="EMBL" id="QIN79972.1"/>
    </source>
</evidence>
<dbReference type="InterPro" id="IPR036390">
    <property type="entry name" value="WH_DNA-bd_sf"/>
</dbReference>